<sequence>MSVGSPGAMKTRCPAKLQFRGRMNGARNGSFALHFQRRNAKNREESNNSYCASTILFSLNDHKQARTSYPPFF</sequence>
<accession>A0A081C077</accession>
<dbReference type="STRING" id="1499967.U27_04955"/>
<dbReference type="HOGENOM" id="CLU_2697072_0_0_0"/>
<dbReference type="EMBL" id="DF820466">
    <property type="protein sequence ID" value="GAK57982.1"/>
    <property type="molecule type" value="Genomic_DNA"/>
</dbReference>
<dbReference type="AlphaFoldDB" id="A0A081C077"/>
<organism evidence="1">
    <name type="scientific">Vecturithrix granuli</name>
    <dbReference type="NCBI Taxonomy" id="1499967"/>
    <lineage>
        <taxon>Bacteria</taxon>
        <taxon>Candidatus Moduliflexota</taxon>
        <taxon>Candidatus Vecturitrichia</taxon>
        <taxon>Candidatus Vecturitrichales</taxon>
        <taxon>Candidatus Vecturitrichaceae</taxon>
        <taxon>Candidatus Vecturithrix</taxon>
    </lineage>
</organism>
<evidence type="ECO:0000313" key="1">
    <source>
        <dbReference type="EMBL" id="GAK57982.1"/>
    </source>
</evidence>
<protein>
    <submittedName>
        <fullName evidence="1">Uncharacterized protein</fullName>
    </submittedName>
</protein>
<keyword evidence="2" id="KW-1185">Reference proteome</keyword>
<name>A0A081C077_VECG1</name>
<evidence type="ECO:0000313" key="2">
    <source>
        <dbReference type="Proteomes" id="UP000030661"/>
    </source>
</evidence>
<reference evidence="1" key="1">
    <citation type="journal article" date="2015" name="PeerJ">
        <title>First genomic representation of candidate bacterial phylum KSB3 points to enhanced environmental sensing as a trigger of wastewater bulking.</title>
        <authorList>
            <person name="Sekiguchi Y."/>
            <person name="Ohashi A."/>
            <person name="Parks D.H."/>
            <person name="Yamauchi T."/>
            <person name="Tyson G.W."/>
            <person name="Hugenholtz P."/>
        </authorList>
    </citation>
    <scope>NUCLEOTIDE SEQUENCE [LARGE SCALE GENOMIC DNA]</scope>
</reference>
<dbReference type="Proteomes" id="UP000030661">
    <property type="component" value="Unassembled WGS sequence"/>
</dbReference>
<gene>
    <name evidence="1" type="ORF">U27_04955</name>
</gene>
<proteinExistence type="predicted"/>